<dbReference type="EMBL" id="OZ021736">
    <property type="protein sequence ID" value="CAK9316320.1"/>
    <property type="molecule type" value="Genomic_DNA"/>
</dbReference>
<dbReference type="Pfam" id="PF03936">
    <property type="entry name" value="Terpene_synth_C"/>
    <property type="match status" value="1"/>
</dbReference>
<dbReference type="InterPro" id="IPR050148">
    <property type="entry name" value="Terpene_synthase-like"/>
</dbReference>
<dbReference type="InterPro" id="IPR005630">
    <property type="entry name" value="Terpene_synthase_metal-bd"/>
</dbReference>
<name>A0ABP0Y774_9ROSI</name>
<feature type="domain" description="Terpene synthase metal-binding" evidence="4">
    <location>
        <begin position="120"/>
        <end position="167"/>
    </location>
</feature>
<keyword evidence="3" id="KW-0460">Magnesium</keyword>
<keyword evidence="6" id="KW-1185">Reference proteome</keyword>
<evidence type="ECO:0000256" key="2">
    <source>
        <dbReference type="ARBA" id="ARBA00022723"/>
    </source>
</evidence>
<dbReference type="PANTHER" id="PTHR31225">
    <property type="entry name" value="OS04G0344100 PROTEIN-RELATED"/>
    <property type="match status" value="1"/>
</dbReference>
<dbReference type="InterPro" id="IPR008930">
    <property type="entry name" value="Terpenoid_cyclase/PrenylTrfase"/>
</dbReference>
<proteinExistence type="predicted"/>
<organism evidence="5 6">
    <name type="scientific">Citrullus colocynthis</name>
    <name type="common">colocynth</name>
    <dbReference type="NCBI Taxonomy" id="252529"/>
    <lineage>
        <taxon>Eukaryota</taxon>
        <taxon>Viridiplantae</taxon>
        <taxon>Streptophyta</taxon>
        <taxon>Embryophyta</taxon>
        <taxon>Tracheophyta</taxon>
        <taxon>Spermatophyta</taxon>
        <taxon>Magnoliopsida</taxon>
        <taxon>eudicotyledons</taxon>
        <taxon>Gunneridae</taxon>
        <taxon>Pentapetalae</taxon>
        <taxon>rosids</taxon>
        <taxon>fabids</taxon>
        <taxon>Cucurbitales</taxon>
        <taxon>Cucurbitaceae</taxon>
        <taxon>Benincaseae</taxon>
        <taxon>Citrullus</taxon>
    </lineage>
</organism>
<evidence type="ECO:0000259" key="4">
    <source>
        <dbReference type="Pfam" id="PF03936"/>
    </source>
</evidence>
<dbReference type="Proteomes" id="UP001642487">
    <property type="component" value="Chromosome 2"/>
</dbReference>
<evidence type="ECO:0000256" key="3">
    <source>
        <dbReference type="ARBA" id="ARBA00022842"/>
    </source>
</evidence>
<evidence type="ECO:0000256" key="1">
    <source>
        <dbReference type="ARBA" id="ARBA00001946"/>
    </source>
</evidence>
<sequence>MAEIENSNISFLGDINGILSLYEPSFLLFESEHFLEEAKCFAINDLEKYMRRTSMDDVDVAMIKHALELPLHWRMSRMEARWFIDIYERKKDMNPTLLAMAKLDFNMLQSSYQEDLKYASRWDVNAIDQLPYYMRVCFLALRNSINEIAFQVVKDQGVDVIQFLKNVIE</sequence>
<dbReference type="PANTHER" id="PTHR31225:SF9">
    <property type="entry name" value="TERPENE SYNTHASE 10"/>
    <property type="match status" value="1"/>
</dbReference>
<evidence type="ECO:0000313" key="6">
    <source>
        <dbReference type="Proteomes" id="UP001642487"/>
    </source>
</evidence>
<reference evidence="5 6" key="1">
    <citation type="submission" date="2024-03" db="EMBL/GenBank/DDBJ databases">
        <authorList>
            <person name="Gkanogiannis A."/>
            <person name="Becerra Lopez-Lavalle L."/>
        </authorList>
    </citation>
    <scope>NUCLEOTIDE SEQUENCE [LARGE SCALE GENOMIC DNA]</scope>
</reference>
<dbReference type="SUPFAM" id="SSF48239">
    <property type="entry name" value="Terpenoid cyclases/Protein prenyltransferases"/>
    <property type="match status" value="1"/>
</dbReference>
<dbReference type="InterPro" id="IPR008949">
    <property type="entry name" value="Isoprenoid_synthase_dom_sf"/>
</dbReference>
<gene>
    <name evidence="5" type="ORF">CITCOLO1_LOCUS8181</name>
</gene>
<accession>A0ABP0Y774</accession>
<comment type="cofactor">
    <cofactor evidence="1">
        <name>Mg(2+)</name>
        <dbReference type="ChEBI" id="CHEBI:18420"/>
    </cofactor>
</comment>
<dbReference type="Gene3D" id="1.50.10.130">
    <property type="entry name" value="Terpene synthase, N-terminal domain"/>
    <property type="match status" value="1"/>
</dbReference>
<evidence type="ECO:0000313" key="5">
    <source>
        <dbReference type="EMBL" id="CAK9316320.1"/>
    </source>
</evidence>
<dbReference type="InterPro" id="IPR036965">
    <property type="entry name" value="Terpene_synth_N_sf"/>
</dbReference>
<dbReference type="SUPFAM" id="SSF48576">
    <property type="entry name" value="Terpenoid synthases"/>
    <property type="match status" value="1"/>
</dbReference>
<dbReference type="Gene3D" id="1.10.600.10">
    <property type="entry name" value="Farnesyl Diphosphate Synthase"/>
    <property type="match status" value="2"/>
</dbReference>
<protein>
    <recommendedName>
        <fullName evidence="4">Terpene synthase metal-binding domain-containing protein</fullName>
    </recommendedName>
</protein>
<keyword evidence="2" id="KW-0479">Metal-binding</keyword>